<dbReference type="KEGG" id="vck:PG915_02075"/>
<dbReference type="RefSeq" id="WP_353497672.1">
    <property type="nucleotide sequence ID" value="NZ_CP115920.1"/>
</dbReference>
<organism evidence="1">
    <name type="scientific">Vibrio chaetopteri</name>
    <dbReference type="NCBI Taxonomy" id="3016528"/>
    <lineage>
        <taxon>Bacteria</taxon>
        <taxon>Pseudomonadati</taxon>
        <taxon>Pseudomonadota</taxon>
        <taxon>Gammaproteobacteria</taxon>
        <taxon>Vibrionales</taxon>
        <taxon>Vibrionaceae</taxon>
        <taxon>Vibrio</taxon>
    </lineage>
</organism>
<dbReference type="Gene3D" id="3.90.550.10">
    <property type="entry name" value="Spore Coat Polysaccharide Biosynthesis Protein SpsA, Chain A"/>
    <property type="match status" value="1"/>
</dbReference>
<sequence>MHLYISAVSHGHDTLIQKLESLKRLAKCDGVTVLCRDNKRNARLKQHCERSNIHYYQNSKVIGFATNNNLNFLEAKKLGMKSDDYFVLLNCDIHINMPSILQLIDSLKQRKPLIAAPNLFLDHKHQHFDDNLRCYPSLLTFSKNYLLNDRSSVVDKHKPEQLPKHYWASGAFLLFKSLIYEQLDGLNERFFLYCEDIDICQRAHQQGMSVTFFDHIKATHHRQRNSQQFLSRAFFMHLNSVLIYSLTCKNLLSVKGLKTHQVNTHQPQPVNKQKPS</sequence>
<dbReference type="PANTHER" id="PTHR43179:SF7">
    <property type="entry name" value="RHAMNOSYLTRANSFERASE WBBL"/>
    <property type="match status" value="1"/>
</dbReference>
<name>A0AAU8BLG3_9VIBR</name>
<gene>
    <name evidence="1" type="ORF">PG915_02075</name>
</gene>
<dbReference type="PANTHER" id="PTHR43179">
    <property type="entry name" value="RHAMNOSYLTRANSFERASE WBBL"/>
    <property type="match status" value="1"/>
</dbReference>
<dbReference type="InterPro" id="IPR029044">
    <property type="entry name" value="Nucleotide-diphossugar_trans"/>
</dbReference>
<accession>A0AAU8BLG3</accession>
<reference evidence="1" key="1">
    <citation type="submission" date="2023-01" db="EMBL/GenBank/DDBJ databases">
        <title>Vibrio sp. CB1-14 genome sequencing.</title>
        <authorList>
            <person name="Otstavnykh N."/>
            <person name="Isaeva M."/>
            <person name="Meleshko D."/>
        </authorList>
    </citation>
    <scope>NUCLEOTIDE SEQUENCE</scope>
    <source>
        <strain evidence="1">CB1-14</strain>
    </source>
</reference>
<dbReference type="SUPFAM" id="SSF53448">
    <property type="entry name" value="Nucleotide-diphospho-sugar transferases"/>
    <property type="match status" value="1"/>
</dbReference>
<dbReference type="AlphaFoldDB" id="A0AAU8BLG3"/>
<evidence type="ECO:0000313" key="1">
    <source>
        <dbReference type="EMBL" id="XCD16389.1"/>
    </source>
</evidence>
<dbReference type="EMBL" id="CP115920">
    <property type="protein sequence ID" value="XCD16389.1"/>
    <property type="molecule type" value="Genomic_DNA"/>
</dbReference>
<proteinExistence type="predicted"/>
<protein>
    <submittedName>
        <fullName evidence="1">Glycosyltransferase family 2 protein</fullName>
    </submittedName>
</protein>